<comment type="catalytic activity">
    <reaction evidence="6">
        <text>a 1,2-diacyl-sn-glycero-3-phospho-(1D-myo-inositol-4,5-bisphosphate) + H2O = 1D-myo-inositol 1,4,5-trisphosphate + a 1,2-diacyl-sn-glycerol + H(+)</text>
        <dbReference type="Rhea" id="RHEA:33179"/>
        <dbReference type="ChEBI" id="CHEBI:15377"/>
        <dbReference type="ChEBI" id="CHEBI:15378"/>
        <dbReference type="ChEBI" id="CHEBI:17815"/>
        <dbReference type="ChEBI" id="CHEBI:58456"/>
        <dbReference type="ChEBI" id="CHEBI:203600"/>
        <dbReference type="EC" id="3.1.4.11"/>
    </reaction>
</comment>
<dbReference type="Pfam" id="PF00168">
    <property type="entry name" value="C2"/>
    <property type="match status" value="2"/>
</dbReference>
<dbReference type="SUPFAM" id="SSF47473">
    <property type="entry name" value="EF-hand"/>
    <property type="match status" value="1"/>
</dbReference>
<dbReference type="InterPro" id="IPR035892">
    <property type="entry name" value="C2_domain_sf"/>
</dbReference>
<evidence type="ECO:0000256" key="7">
    <source>
        <dbReference type="SAM" id="MobiDB-lite"/>
    </source>
</evidence>
<dbReference type="GO" id="GO:0004435">
    <property type="term" value="F:phosphatidylinositol-4,5-bisphosphate phospholipase C activity"/>
    <property type="evidence" value="ECO:0007669"/>
    <property type="project" value="UniProtKB-EC"/>
</dbReference>
<dbReference type="InterPro" id="IPR011992">
    <property type="entry name" value="EF-hand-dom_pair"/>
</dbReference>
<feature type="domain" description="PI-PLC Y-box" evidence="9">
    <location>
        <begin position="596"/>
        <end position="711"/>
    </location>
</feature>
<accession>A0A0H2S4T5</accession>
<dbReference type="InterPro" id="IPR000008">
    <property type="entry name" value="C2_dom"/>
</dbReference>
<dbReference type="Pfam" id="PF00388">
    <property type="entry name" value="PI-PLC-X"/>
    <property type="match status" value="1"/>
</dbReference>
<dbReference type="InterPro" id="IPR037755">
    <property type="entry name" value="Plc1_PH"/>
</dbReference>
<dbReference type="InParanoid" id="A0A0H2S4T5"/>
<dbReference type="SUPFAM" id="SSF51695">
    <property type="entry name" value="PLC-like phosphodiesterases"/>
    <property type="match status" value="1"/>
</dbReference>
<evidence type="ECO:0000313" key="11">
    <source>
        <dbReference type="EMBL" id="KLO18924.1"/>
    </source>
</evidence>
<dbReference type="PROSITE" id="PS50222">
    <property type="entry name" value="EF_HAND_2"/>
    <property type="match status" value="1"/>
</dbReference>
<dbReference type="Proteomes" id="UP000053477">
    <property type="component" value="Unassembled WGS sequence"/>
</dbReference>
<dbReference type="PROSITE" id="PS50008">
    <property type="entry name" value="PIPLC_Y_DOMAIN"/>
    <property type="match status" value="1"/>
</dbReference>
<dbReference type="CDD" id="cd08598">
    <property type="entry name" value="PI-PLC1c_yeast"/>
    <property type="match status" value="1"/>
</dbReference>
<dbReference type="CDD" id="cd00275">
    <property type="entry name" value="C2_PLC_like"/>
    <property type="match status" value="1"/>
</dbReference>
<dbReference type="Gene3D" id="1.10.238.10">
    <property type="entry name" value="EF-hand"/>
    <property type="match status" value="2"/>
</dbReference>
<reference evidence="11 12" key="1">
    <citation type="submission" date="2015-04" db="EMBL/GenBank/DDBJ databases">
        <title>Complete genome sequence of Schizopora paradoxa KUC8140, a cosmopolitan wood degrader in East Asia.</title>
        <authorList>
            <consortium name="DOE Joint Genome Institute"/>
            <person name="Min B."/>
            <person name="Park H."/>
            <person name="Jang Y."/>
            <person name="Kim J.-J."/>
            <person name="Kim K.H."/>
            <person name="Pangilinan J."/>
            <person name="Lipzen A."/>
            <person name="Riley R."/>
            <person name="Grigoriev I.V."/>
            <person name="Spatafora J.W."/>
            <person name="Choi I.-G."/>
        </authorList>
    </citation>
    <scope>NUCLEOTIDE SEQUENCE [LARGE SCALE GENOMIC DNA]</scope>
    <source>
        <strain evidence="11 12">KUC8140</strain>
    </source>
</reference>
<dbReference type="Pfam" id="PF00387">
    <property type="entry name" value="PI-PLC-Y"/>
    <property type="match status" value="1"/>
</dbReference>
<feature type="region of interest" description="Disordered" evidence="7">
    <location>
        <begin position="479"/>
        <end position="528"/>
    </location>
</feature>
<dbReference type="CDD" id="cd13360">
    <property type="entry name" value="PH_PLC_fungal"/>
    <property type="match status" value="1"/>
</dbReference>
<dbReference type="Gene3D" id="3.20.20.190">
    <property type="entry name" value="Phosphatidylinositol (PI) phosphodiesterase"/>
    <property type="match status" value="1"/>
</dbReference>
<keyword evidence="12" id="KW-1185">Reference proteome</keyword>
<evidence type="ECO:0000259" key="9">
    <source>
        <dbReference type="PROSITE" id="PS50008"/>
    </source>
</evidence>
<evidence type="ECO:0000256" key="6">
    <source>
        <dbReference type="RuleBase" id="RU361133"/>
    </source>
</evidence>
<proteinExistence type="predicted"/>
<feature type="compositionally biased region" description="Polar residues" evidence="7">
    <location>
        <begin position="580"/>
        <end position="590"/>
    </location>
</feature>
<evidence type="ECO:0000259" key="10">
    <source>
        <dbReference type="PROSITE" id="PS50222"/>
    </source>
</evidence>
<dbReference type="InterPro" id="IPR000909">
    <property type="entry name" value="PLipase_C_PInositol-sp_X_dom"/>
</dbReference>
<feature type="domain" description="EF-hand" evidence="10">
    <location>
        <begin position="171"/>
        <end position="206"/>
    </location>
</feature>
<dbReference type="InterPro" id="IPR001192">
    <property type="entry name" value="PI-PLC_fam"/>
</dbReference>
<dbReference type="InterPro" id="IPR002048">
    <property type="entry name" value="EF_hand_dom"/>
</dbReference>
<dbReference type="GO" id="GO:0016042">
    <property type="term" value="P:lipid catabolic process"/>
    <property type="evidence" value="ECO:0007669"/>
    <property type="project" value="UniProtKB-KW"/>
</dbReference>
<dbReference type="AlphaFoldDB" id="A0A0H2S4T5"/>
<feature type="compositionally biased region" description="Acidic residues" evidence="7">
    <location>
        <begin position="491"/>
        <end position="503"/>
    </location>
</feature>
<protein>
    <recommendedName>
        <fullName evidence="1 6">Phosphoinositide phospholipase C</fullName>
        <ecNumber evidence="1 6">3.1.4.11</ecNumber>
    </recommendedName>
</protein>
<dbReference type="PROSITE" id="PS50007">
    <property type="entry name" value="PIPLC_X_DOMAIN"/>
    <property type="match status" value="1"/>
</dbReference>
<evidence type="ECO:0000256" key="1">
    <source>
        <dbReference type="ARBA" id="ARBA00012368"/>
    </source>
</evidence>
<dbReference type="Gene3D" id="2.60.40.150">
    <property type="entry name" value="C2 domain"/>
    <property type="match status" value="1"/>
</dbReference>
<dbReference type="GO" id="GO:0005509">
    <property type="term" value="F:calcium ion binding"/>
    <property type="evidence" value="ECO:0007669"/>
    <property type="project" value="InterPro"/>
</dbReference>
<dbReference type="InterPro" id="IPR001711">
    <property type="entry name" value="PLipase_C_Pinositol-sp_Y"/>
</dbReference>
<dbReference type="EC" id="3.1.4.11" evidence="1 6"/>
<dbReference type="FunCoup" id="A0A0H2S4T5">
    <property type="interactions" value="127"/>
</dbReference>
<dbReference type="SUPFAM" id="SSF49562">
    <property type="entry name" value="C2 domain (Calcium/lipid-binding domain, CaLB)"/>
    <property type="match status" value="1"/>
</dbReference>
<evidence type="ECO:0000256" key="4">
    <source>
        <dbReference type="ARBA" id="ARBA00023098"/>
    </source>
</evidence>
<dbReference type="SMART" id="SM00239">
    <property type="entry name" value="C2"/>
    <property type="match status" value="1"/>
</dbReference>
<keyword evidence="3 6" id="KW-0442">Lipid degradation</keyword>
<evidence type="ECO:0000256" key="5">
    <source>
        <dbReference type="ARBA" id="ARBA00023224"/>
    </source>
</evidence>
<keyword evidence="5" id="KW-0807">Transducer</keyword>
<evidence type="ECO:0000259" key="8">
    <source>
        <dbReference type="PROSITE" id="PS50004"/>
    </source>
</evidence>
<dbReference type="SUPFAM" id="SSF50729">
    <property type="entry name" value="PH domain-like"/>
    <property type="match status" value="1"/>
</dbReference>
<keyword evidence="2 6" id="KW-0378">Hydrolase</keyword>
<dbReference type="SMART" id="SM00149">
    <property type="entry name" value="PLCYc"/>
    <property type="match status" value="1"/>
</dbReference>
<feature type="compositionally biased region" description="Low complexity" evidence="7">
    <location>
        <begin position="277"/>
        <end position="292"/>
    </location>
</feature>
<evidence type="ECO:0000256" key="3">
    <source>
        <dbReference type="ARBA" id="ARBA00022963"/>
    </source>
</evidence>
<dbReference type="PROSITE" id="PS50004">
    <property type="entry name" value="C2"/>
    <property type="match status" value="1"/>
</dbReference>
<feature type="region of interest" description="Disordered" evidence="7">
    <location>
        <begin position="563"/>
        <end position="590"/>
    </location>
</feature>
<dbReference type="Gene3D" id="2.30.29.30">
    <property type="entry name" value="Pleckstrin-homology domain (PH domain)/Phosphotyrosine-binding domain (PTB)"/>
    <property type="match status" value="1"/>
</dbReference>
<dbReference type="InterPro" id="IPR011993">
    <property type="entry name" value="PH-like_dom_sf"/>
</dbReference>
<dbReference type="GO" id="GO:0048015">
    <property type="term" value="P:phosphatidylinositol-mediated signaling"/>
    <property type="evidence" value="ECO:0007669"/>
    <property type="project" value="TreeGrafter"/>
</dbReference>
<name>A0A0H2S4T5_9AGAM</name>
<dbReference type="PANTHER" id="PTHR10336">
    <property type="entry name" value="PHOSPHOINOSITIDE-SPECIFIC PHOSPHOLIPASE C FAMILY PROTEIN"/>
    <property type="match status" value="1"/>
</dbReference>
<evidence type="ECO:0000256" key="2">
    <source>
        <dbReference type="ARBA" id="ARBA00022801"/>
    </source>
</evidence>
<dbReference type="SMART" id="SM00148">
    <property type="entry name" value="PLCXc"/>
    <property type="match status" value="1"/>
</dbReference>
<dbReference type="PANTHER" id="PTHR10336:SF36">
    <property type="entry name" value="1-PHOSPHATIDYLINOSITOL 4,5-BISPHOSPHATE PHOSPHODIESTERASE BETA-4"/>
    <property type="match status" value="1"/>
</dbReference>
<dbReference type="OrthoDB" id="269822at2759"/>
<organism evidence="11 12">
    <name type="scientific">Schizopora paradoxa</name>
    <dbReference type="NCBI Taxonomy" id="27342"/>
    <lineage>
        <taxon>Eukaryota</taxon>
        <taxon>Fungi</taxon>
        <taxon>Dikarya</taxon>
        <taxon>Basidiomycota</taxon>
        <taxon>Agaricomycotina</taxon>
        <taxon>Agaricomycetes</taxon>
        <taxon>Hymenochaetales</taxon>
        <taxon>Schizoporaceae</taxon>
        <taxon>Schizopora</taxon>
    </lineage>
</organism>
<dbReference type="EMBL" id="KQ085890">
    <property type="protein sequence ID" value="KLO18924.1"/>
    <property type="molecule type" value="Genomic_DNA"/>
</dbReference>
<gene>
    <name evidence="11" type="ORF">SCHPADRAFT_899264</name>
</gene>
<dbReference type="GO" id="GO:0051209">
    <property type="term" value="P:release of sequestered calcium ion into cytosol"/>
    <property type="evidence" value="ECO:0007669"/>
    <property type="project" value="TreeGrafter"/>
</dbReference>
<dbReference type="STRING" id="27342.A0A0H2S4T5"/>
<feature type="region of interest" description="Disordered" evidence="7">
    <location>
        <begin position="259"/>
        <end position="294"/>
    </location>
</feature>
<sequence length="894" mass="101993">MSDETKLLQTVPLVLQRGTPMTKVSAKKKKTITLKLDPDEGCITWESKKSGLVPLENIKEIRSGADGRYYREQFQLSQDYEDRWLTLVYVIDSRYNTLHLVASTKEIFHLWDYTLHNMYAVRKNLMSGLGSIEERQMLWERRYWKGCDLGGDDKLKFDDTVKMCKRLNIHFPEDEILKRFKEADVENRGYLCYDDFRRFVKQLKERPEVNVLYDEVTKDDAGEFNLRTFERFMQDYQKSSLSAHELELIFRKYARKPKSTAPASQRAAPPQTPAPEANNIASASTNATTPAPNEIPVEDDINSLRFSKDNFTSFLFSSDNAAFSDEHGKVYHDMTHPLPDYFISSSHNTYLIGSQLVGSSTIEGYIRALLHSCRSVEIDIFDGETEPVVYHKRTLTTKVPLKDVCEAIAKYAFVTSPYPLTISAEVHCCLTQQDMIAKIMRDSFGDALITIPPDGRRKIEVLPSPDDLKGRVLFKAYNRQEQAGTSPSDGVDVEFEDEFEETSLETSTSDTDGPQEGSGAEPPSALKGVKELKEEIEKISAEPIKELKEELRKTRKFMDRVRMRESTAPEPQQQIPPPRRSNSLAPTTKLKTSDQIADMLVYAVNVRCRGINKKEYYAPEHMFSLSEKRANKMMKEGVMDLIKHNRTHVTRIYPSVTRLNSSNFEPHKYWCTGAQMVALNWQTFDLGYVINHAMFQRNGRTGYVLKPLALRSAANKEELNKRTKHVLDITVISAQQLPRRKDSVGRDIVDNSAIDPYVEVSIHVPDWTRSPFMPKEMAGYTPATTSTSTSSLSQNPSSARAITQKTSVIKRNGFNPLWNEKLQLPFDCVGEMLDLVFVRFVVKDEKMGEDDPLAVYCVSIGSLLQGYRHLPLHDTQLSQYLFSTLFVHIGLRTV</sequence>
<dbReference type="InterPro" id="IPR017946">
    <property type="entry name" value="PLC-like_Pdiesterase_TIM-brl"/>
</dbReference>
<evidence type="ECO:0000313" key="12">
    <source>
        <dbReference type="Proteomes" id="UP000053477"/>
    </source>
</evidence>
<dbReference type="PRINTS" id="PR00390">
    <property type="entry name" value="PHPHLIPASEC"/>
</dbReference>
<keyword evidence="4 6" id="KW-0443">Lipid metabolism</keyword>
<feature type="domain" description="C2" evidence="8">
    <location>
        <begin position="706"/>
        <end position="874"/>
    </location>
</feature>